<dbReference type="OrthoDB" id="101857at2"/>
<dbReference type="KEGG" id="trs:Terro_3480"/>
<protein>
    <recommendedName>
        <fullName evidence="3">Tetratricopeptide repeat-containing protein</fullName>
    </recommendedName>
</protein>
<accession>I3ZKC6</accession>
<reference evidence="1 2" key="1">
    <citation type="submission" date="2012-06" db="EMBL/GenBank/DDBJ databases">
        <title>Complete genome of Terriglobus roseus DSM 18391.</title>
        <authorList>
            <consortium name="US DOE Joint Genome Institute (JGI-PGF)"/>
            <person name="Lucas S."/>
            <person name="Copeland A."/>
            <person name="Lapidus A."/>
            <person name="Glavina del Rio T."/>
            <person name="Dalin E."/>
            <person name="Tice H."/>
            <person name="Bruce D."/>
            <person name="Goodwin L."/>
            <person name="Pitluck S."/>
            <person name="Peters L."/>
            <person name="Mikhailova N."/>
            <person name="Munk A.C.C."/>
            <person name="Kyrpides N."/>
            <person name="Mavromatis K."/>
            <person name="Ivanova N."/>
            <person name="Brettin T."/>
            <person name="Detter J.C."/>
            <person name="Han C."/>
            <person name="Larimer F."/>
            <person name="Land M."/>
            <person name="Hauser L."/>
            <person name="Markowitz V."/>
            <person name="Cheng J.-F."/>
            <person name="Hugenholtz P."/>
            <person name="Woyke T."/>
            <person name="Wu D."/>
            <person name="Brambilla E."/>
            <person name="Klenk H.-P."/>
            <person name="Eisen J.A."/>
        </authorList>
    </citation>
    <scope>NUCLEOTIDE SEQUENCE [LARGE SCALE GENOMIC DNA]</scope>
    <source>
        <strain evidence="2">DSM 18391 / NRRL B-41598 / KBS 63</strain>
    </source>
</reference>
<dbReference type="EMBL" id="CP003379">
    <property type="protein sequence ID" value="AFL89694.1"/>
    <property type="molecule type" value="Genomic_DNA"/>
</dbReference>
<proteinExistence type="predicted"/>
<name>I3ZKC6_TERRK</name>
<evidence type="ECO:0008006" key="3">
    <source>
        <dbReference type="Google" id="ProtNLM"/>
    </source>
</evidence>
<gene>
    <name evidence="1" type="ordered locus">Terro_3480</name>
</gene>
<dbReference type="STRING" id="926566.Terro_3480"/>
<keyword evidence="2" id="KW-1185">Reference proteome</keyword>
<sequence length="191" mass="20949">MIEALKSILKQATHGRSPEDLEAEADRLALEQAALAAKADEITARAEELMASAQMRRDRGDRIGAAIFYAEAITLLRANSNTTRELAYALRHAADVRSELKEYAVAGAHIEEAIRLYRSLVMSEEATPLDLANALRVAALNGERQAHSAWVEACDLYTDLAITTATDECAQHLECLKHHNEVSKNLQEPAA</sequence>
<dbReference type="Proteomes" id="UP000006056">
    <property type="component" value="Chromosome"/>
</dbReference>
<organism evidence="1 2">
    <name type="scientific">Terriglobus roseus (strain DSM 18391 / NRRL B-41598 / KBS 63)</name>
    <dbReference type="NCBI Taxonomy" id="926566"/>
    <lineage>
        <taxon>Bacteria</taxon>
        <taxon>Pseudomonadati</taxon>
        <taxon>Acidobacteriota</taxon>
        <taxon>Terriglobia</taxon>
        <taxon>Terriglobales</taxon>
        <taxon>Acidobacteriaceae</taxon>
        <taxon>Terriglobus</taxon>
    </lineage>
</organism>
<evidence type="ECO:0000313" key="2">
    <source>
        <dbReference type="Proteomes" id="UP000006056"/>
    </source>
</evidence>
<dbReference type="AlphaFoldDB" id="I3ZKC6"/>
<evidence type="ECO:0000313" key="1">
    <source>
        <dbReference type="EMBL" id="AFL89694.1"/>
    </source>
</evidence>
<dbReference type="HOGENOM" id="CLU_1420824_0_0_0"/>
<dbReference type="PATRIC" id="fig|926566.3.peg.3424"/>
<dbReference type="RefSeq" id="WP_014786955.1">
    <property type="nucleotide sequence ID" value="NC_018014.1"/>
</dbReference>